<dbReference type="EMBL" id="JAUSUN010000013">
    <property type="protein sequence ID" value="MDQ0414192.1"/>
    <property type="molecule type" value="Genomic_DNA"/>
</dbReference>
<dbReference type="RefSeq" id="WP_307191978.1">
    <property type="nucleotide sequence ID" value="NZ_JAUSUN010000013.1"/>
</dbReference>
<organism evidence="1 2">
    <name type="scientific">Mesobacillus stamsii</name>
    <dbReference type="NCBI Taxonomy" id="225347"/>
    <lineage>
        <taxon>Bacteria</taxon>
        <taxon>Bacillati</taxon>
        <taxon>Bacillota</taxon>
        <taxon>Bacilli</taxon>
        <taxon>Bacillales</taxon>
        <taxon>Bacillaceae</taxon>
        <taxon>Mesobacillus</taxon>
    </lineage>
</organism>
<proteinExistence type="predicted"/>
<name>A0ABU0FY04_9BACI</name>
<sequence>MNKERLMQFLSDAIDSGAYLSIHMTQFEGDNYNPVFREEAENRAKRFASIISQPIEELDCDSFIVGSTGTNGIHGAFAFVKEEVL</sequence>
<evidence type="ECO:0000313" key="2">
    <source>
        <dbReference type="Proteomes" id="UP001242313"/>
    </source>
</evidence>
<dbReference type="Proteomes" id="UP001242313">
    <property type="component" value="Unassembled WGS sequence"/>
</dbReference>
<reference evidence="1 2" key="1">
    <citation type="submission" date="2023-07" db="EMBL/GenBank/DDBJ databases">
        <title>Genomic Encyclopedia of Type Strains, Phase IV (KMG-IV): sequencing the most valuable type-strain genomes for metagenomic binning, comparative biology and taxonomic classification.</title>
        <authorList>
            <person name="Goeker M."/>
        </authorList>
    </citation>
    <scope>NUCLEOTIDE SEQUENCE [LARGE SCALE GENOMIC DNA]</scope>
    <source>
        <strain evidence="1 2">DSM 19598</strain>
    </source>
</reference>
<evidence type="ECO:0000313" key="1">
    <source>
        <dbReference type="EMBL" id="MDQ0414192.1"/>
    </source>
</evidence>
<accession>A0ABU0FY04</accession>
<protein>
    <submittedName>
        <fullName evidence="1">Uncharacterized protein</fullName>
    </submittedName>
</protein>
<keyword evidence="2" id="KW-1185">Reference proteome</keyword>
<comment type="caution">
    <text evidence="1">The sequence shown here is derived from an EMBL/GenBank/DDBJ whole genome shotgun (WGS) entry which is preliminary data.</text>
</comment>
<gene>
    <name evidence="1" type="ORF">J2S25_002399</name>
</gene>